<comment type="caution">
    <text evidence="1">The sequence shown here is derived from an EMBL/GenBank/DDBJ whole genome shotgun (WGS) entry which is preliminary data.</text>
</comment>
<dbReference type="AlphaFoldDB" id="A0A2Y9BFA4"/>
<organism evidence="1 2">
    <name type="scientific">Faecalicatena orotica</name>
    <dbReference type="NCBI Taxonomy" id="1544"/>
    <lineage>
        <taxon>Bacteria</taxon>
        <taxon>Bacillati</taxon>
        <taxon>Bacillota</taxon>
        <taxon>Clostridia</taxon>
        <taxon>Lachnospirales</taxon>
        <taxon>Lachnospiraceae</taxon>
        <taxon>Faecalicatena</taxon>
    </lineage>
</organism>
<proteinExistence type="predicted"/>
<evidence type="ECO:0000313" key="1">
    <source>
        <dbReference type="EMBL" id="PWJ32425.1"/>
    </source>
</evidence>
<gene>
    <name evidence="1" type="ORF">A8806_101714</name>
</gene>
<sequence length="44" mass="5173">MCDIQKERATPCVTLRGKKFMKKCSYLLNNYSIRFTCVKTVIQI</sequence>
<name>A0A2Y9BFA4_9FIRM</name>
<dbReference type="Proteomes" id="UP000245845">
    <property type="component" value="Unassembled WGS sequence"/>
</dbReference>
<dbReference type="EMBL" id="QGDL01000001">
    <property type="protein sequence ID" value="PWJ32425.1"/>
    <property type="molecule type" value="Genomic_DNA"/>
</dbReference>
<reference evidence="1 2" key="1">
    <citation type="submission" date="2018-05" db="EMBL/GenBank/DDBJ databases">
        <title>The Hungate 1000. A catalogue of reference genomes from the rumen microbiome.</title>
        <authorList>
            <person name="Kelly W."/>
        </authorList>
    </citation>
    <scope>NUCLEOTIDE SEQUENCE [LARGE SCALE GENOMIC DNA]</scope>
    <source>
        <strain evidence="1 2">NLAE-zl-C242</strain>
    </source>
</reference>
<protein>
    <submittedName>
        <fullName evidence="1">Uncharacterized protein</fullName>
    </submittedName>
</protein>
<accession>A0A2Y9BFA4</accession>
<keyword evidence="2" id="KW-1185">Reference proteome</keyword>
<evidence type="ECO:0000313" key="2">
    <source>
        <dbReference type="Proteomes" id="UP000245845"/>
    </source>
</evidence>